<comment type="caution">
    <text evidence="3">The sequence shown here is derived from an EMBL/GenBank/DDBJ whole genome shotgun (WGS) entry which is preliminary data.</text>
</comment>
<dbReference type="Pfam" id="PF01713">
    <property type="entry name" value="Smr"/>
    <property type="match status" value="1"/>
</dbReference>
<dbReference type="InterPro" id="IPR036063">
    <property type="entry name" value="Smr_dom_sf"/>
</dbReference>
<dbReference type="InterPro" id="IPR002625">
    <property type="entry name" value="Smr_dom"/>
</dbReference>
<dbReference type="Proteomes" id="UP000554286">
    <property type="component" value="Unassembled WGS sequence"/>
</dbReference>
<dbReference type="EMBL" id="JACIGK010000047">
    <property type="protein sequence ID" value="MBB4268070.1"/>
    <property type="molecule type" value="Genomic_DNA"/>
</dbReference>
<name>A0A7W6WB86_9PROT</name>
<evidence type="ECO:0000256" key="1">
    <source>
        <dbReference type="SAM" id="MobiDB-lite"/>
    </source>
</evidence>
<reference evidence="3 4" key="1">
    <citation type="submission" date="2020-08" db="EMBL/GenBank/DDBJ databases">
        <title>Genome sequencing of Purple Non-Sulfur Bacteria from various extreme environments.</title>
        <authorList>
            <person name="Mayer M."/>
        </authorList>
    </citation>
    <scope>NUCLEOTIDE SEQUENCE [LARGE SCALE GENOMIC DNA]</scope>
    <source>
        <strain evidence="3 4">JA131</strain>
    </source>
</reference>
<feature type="domain" description="Smr" evidence="2">
    <location>
        <begin position="66"/>
        <end position="149"/>
    </location>
</feature>
<proteinExistence type="predicted"/>
<dbReference type="PANTHER" id="PTHR35562:SF2">
    <property type="entry name" value="DNA ENDONUCLEASE SMRA-RELATED"/>
    <property type="match status" value="1"/>
</dbReference>
<gene>
    <name evidence="3" type="ORF">GGD89_003724</name>
</gene>
<sequence>MSPPSDRPAVEAPRRIVPPRPVVTTPSPGRARHALPEALRAGDGAGIDRRTHDRFRRGRMAIEARLDLHGMTRERAHHALNAFLRRAHDQGARCVLVVTGKGSDREGGGVLRRDVPRWLNQTDVRHLVLGFTPARPRDGGEGALYVLIKRRRERVG</sequence>
<keyword evidence="3" id="KW-0255">Endonuclease</keyword>
<feature type="region of interest" description="Disordered" evidence="1">
    <location>
        <begin position="1"/>
        <end position="30"/>
    </location>
</feature>
<evidence type="ECO:0000259" key="2">
    <source>
        <dbReference type="PROSITE" id="PS50828"/>
    </source>
</evidence>
<dbReference type="SMART" id="SM00463">
    <property type="entry name" value="SMR"/>
    <property type="match status" value="1"/>
</dbReference>
<dbReference type="PANTHER" id="PTHR35562">
    <property type="entry name" value="DNA ENDONUCLEASE SMRA-RELATED"/>
    <property type="match status" value="1"/>
</dbReference>
<dbReference type="PROSITE" id="PS50828">
    <property type="entry name" value="SMR"/>
    <property type="match status" value="1"/>
</dbReference>
<evidence type="ECO:0000313" key="3">
    <source>
        <dbReference type="EMBL" id="MBB4268070.1"/>
    </source>
</evidence>
<dbReference type="Gene3D" id="3.30.1370.110">
    <property type="match status" value="1"/>
</dbReference>
<dbReference type="GO" id="GO:0004519">
    <property type="term" value="F:endonuclease activity"/>
    <property type="evidence" value="ECO:0007669"/>
    <property type="project" value="UniProtKB-KW"/>
</dbReference>
<organism evidence="3 4">
    <name type="scientific">Roseospira visakhapatnamensis</name>
    <dbReference type="NCBI Taxonomy" id="390880"/>
    <lineage>
        <taxon>Bacteria</taxon>
        <taxon>Pseudomonadati</taxon>
        <taxon>Pseudomonadota</taxon>
        <taxon>Alphaproteobacteria</taxon>
        <taxon>Rhodospirillales</taxon>
        <taxon>Rhodospirillaceae</taxon>
        <taxon>Roseospira</taxon>
    </lineage>
</organism>
<protein>
    <submittedName>
        <fullName evidence="3">DNA-nicking Smr family endonuclease</fullName>
    </submittedName>
</protein>
<dbReference type="AlphaFoldDB" id="A0A7W6WB86"/>
<keyword evidence="3" id="KW-0378">Hydrolase</keyword>
<evidence type="ECO:0000313" key="4">
    <source>
        <dbReference type="Proteomes" id="UP000554286"/>
    </source>
</evidence>
<keyword evidence="3" id="KW-0540">Nuclease</keyword>
<keyword evidence="4" id="KW-1185">Reference proteome</keyword>
<accession>A0A7W6WB86</accession>
<dbReference type="SUPFAM" id="SSF160443">
    <property type="entry name" value="SMR domain-like"/>
    <property type="match status" value="1"/>
</dbReference>